<keyword evidence="2" id="KW-1185">Reference proteome</keyword>
<sequence>MDSSLIEVEDIHSESMSLDDIKHGRLELTRPPAAGIWNGATRIELMHTELPPSPNCPLLRVLMLLGNAELMEVPPLFFNHMPLLHTLDLSYTSITDLPSSLFGLVELRVLYLRGCELFLELSPEIGQLKKLEELDLNETQITHVPIEMQELINLQKLCLSFYEYDQNIGQVIPKGLISKLTRLSYLSIDVNPDHSKWDDTVQVILPEISELRFLKTLILYVPRVELLKLIPENEDLDFRLVAGHHMQRIISRLPPMVEEKFKQSNRSLRFVYGNNGDGVDVQQEIRKAAGVHSGRIELFSQRLKVIKGETEWWGALRWKSWNEAMRGQYLNDFFSPIDEQVDIMTQLVAEVDETLSSMNIEIHKSCVKLSKQVCDHESEVQEKNDEPDPKRRNTKSKVPETASSNSTVKETRIVAQITTEVDILDDGHKWRKHGSKSVKGNPFPRSYYRCGTRGCPARKFRKIGDWRQNILVNELEIYLSESSPSGGTSEVSARKITASFKKAHIMVDIMTQLVAEVDETLSSMNIEIHKSCVKLSKQVCDHESEVEKKNDEPDPKRRNTKAKVPETASSHSTVTEPRIDAQIATEVDILDDGPGWRKYGKKYFKGNPFPSESSPSGGTSDVSARKITASFEKAHTMVTGKVESVAEASKPTGVALSGISINENSDKDQEHEATRKRCREVSNNMLAEKLDAPYPEDGDLDSLLQKQSPSLNIIRVLYSGNFNASKTPLPTTHN</sequence>
<proteinExistence type="predicted"/>
<accession>A0ACB9KGX9</accession>
<gene>
    <name evidence="1" type="ORF">L6164_036139</name>
</gene>
<evidence type="ECO:0000313" key="1">
    <source>
        <dbReference type="EMBL" id="KAI4296157.1"/>
    </source>
</evidence>
<name>A0ACB9KGX9_BAUVA</name>
<dbReference type="EMBL" id="CM039439">
    <property type="protein sequence ID" value="KAI4296157.1"/>
    <property type="molecule type" value="Genomic_DNA"/>
</dbReference>
<comment type="caution">
    <text evidence="1">The sequence shown here is derived from an EMBL/GenBank/DDBJ whole genome shotgun (WGS) entry which is preliminary data.</text>
</comment>
<reference evidence="1 2" key="1">
    <citation type="journal article" date="2022" name="DNA Res.">
        <title>Chromosomal-level genome assembly of the orchid tree Bauhinia variegata (Leguminosae; Cercidoideae) supports the allotetraploid origin hypothesis of Bauhinia.</title>
        <authorList>
            <person name="Zhong Y."/>
            <person name="Chen Y."/>
            <person name="Zheng D."/>
            <person name="Pang J."/>
            <person name="Liu Y."/>
            <person name="Luo S."/>
            <person name="Meng S."/>
            <person name="Qian L."/>
            <person name="Wei D."/>
            <person name="Dai S."/>
            <person name="Zhou R."/>
        </authorList>
    </citation>
    <scope>NUCLEOTIDE SEQUENCE [LARGE SCALE GENOMIC DNA]</scope>
    <source>
        <strain evidence="1">BV-YZ2020</strain>
    </source>
</reference>
<evidence type="ECO:0000313" key="2">
    <source>
        <dbReference type="Proteomes" id="UP000828941"/>
    </source>
</evidence>
<dbReference type="Proteomes" id="UP000828941">
    <property type="component" value="Chromosome 14"/>
</dbReference>
<protein>
    <submittedName>
        <fullName evidence="1">Uncharacterized protein</fullName>
    </submittedName>
</protein>
<organism evidence="1 2">
    <name type="scientific">Bauhinia variegata</name>
    <name type="common">Purple orchid tree</name>
    <name type="synonym">Phanera variegata</name>
    <dbReference type="NCBI Taxonomy" id="167791"/>
    <lineage>
        <taxon>Eukaryota</taxon>
        <taxon>Viridiplantae</taxon>
        <taxon>Streptophyta</taxon>
        <taxon>Embryophyta</taxon>
        <taxon>Tracheophyta</taxon>
        <taxon>Spermatophyta</taxon>
        <taxon>Magnoliopsida</taxon>
        <taxon>eudicotyledons</taxon>
        <taxon>Gunneridae</taxon>
        <taxon>Pentapetalae</taxon>
        <taxon>rosids</taxon>
        <taxon>fabids</taxon>
        <taxon>Fabales</taxon>
        <taxon>Fabaceae</taxon>
        <taxon>Cercidoideae</taxon>
        <taxon>Cercideae</taxon>
        <taxon>Bauhiniinae</taxon>
        <taxon>Bauhinia</taxon>
    </lineage>
</organism>